<dbReference type="AlphaFoldDB" id="A0A1M6MZT1"/>
<dbReference type="EMBL" id="FQZO01000010">
    <property type="protein sequence ID" value="SHJ89015.1"/>
    <property type="molecule type" value="Genomic_DNA"/>
</dbReference>
<sequence>MKSKKIINDVDNIVFDTVEGFVKAYKHKVIKLPNSNVIVRKNLEAGKVGVVIGNGSGHEPACIGFVGKNMLSANAYGGIFAAPGPDTLYDAIEAVDSGCGVCVLISNHAGDVINSKMAIDMAKDDDINCKGVILYDDIASSPKGQEEERRGTAGTLFSYKIVGAYAEEGHSLDKVVKMAEKVRDNTRTLAVATISGTSPITGYKMFEIEDDEIEIGMGVHGEAAAHTMKICTAKDIAEVMCEKLIEDKPYLEGDEITVLVNGCGQTTYMELLIFYNEVEKILNDKGIKVYKPAIGSFITTQEMGGIALAFCKLDDEMKKMWEKETDAPAFKI</sequence>
<dbReference type="SUPFAM" id="SSF82549">
    <property type="entry name" value="DAK1/DegV-like"/>
    <property type="match status" value="1"/>
</dbReference>
<feature type="domain" description="DhaK" evidence="1">
    <location>
        <begin position="9"/>
        <end position="330"/>
    </location>
</feature>
<dbReference type="STRING" id="1121298.SAMN05444401_0017"/>
<evidence type="ECO:0000313" key="3">
    <source>
        <dbReference type="Proteomes" id="UP000184080"/>
    </source>
</evidence>
<dbReference type="Gene3D" id="3.40.50.10440">
    <property type="entry name" value="Dihydroxyacetone kinase, domain 1"/>
    <property type="match status" value="1"/>
</dbReference>
<dbReference type="RefSeq" id="WP_073011468.1">
    <property type="nucleotide sequence ID" value="NZ_FQZO01000010.1"/>
</dbReference>
<dbReference type="Gene3D" id="3.30.1180.20">
    <property type="entry name" value="Dihydroxyacetone kinase, domain 2"/>
    <property type="match status" value="1"/>
</dbReference>
<dbReference type="PROSITE" id="PS51481">
    <property type="entry name" value="DHAK"/>
    <property type="match status" value="1"/>
</dbReference>
<evidence type="ECO:0000259" key="1">
    <source>
        <dbReference type="PROSITE" id="PS51481"/>
    </source>
</evidence>
<dbReference type="GO" id="GO:0004371">
    <property type="term" value="F:glycerone kinase activity"/>
    <property type="evidence" value="ECO:0007669"/>
    <property type="project" value="InterPro"/>
</dbReference>
<keyword evidence="3" id="KW-1185">Reference proteome</keyword>
<evidence type="ECO:0000313" key="2">
    <source>
        <dbReference type="EMBL" id="SHJ89015.1"/>
    </source>
</evidence>
<dbReference type="Pfam" id="PF02733">
    <property type="entry name" value="Dak1"/>
    <property type="match status" value="1"/>
</dbReference>
<reference evidence="2 3" key="1">
    <citation type="submission" date="2016-11" db="EMBL/GenBank/DDBJ databases">
        <authorList>
            <person name="Jaros S."/>
            <person name="Januszkiewicz K."/>
            <person name="Wedrychowicz H."/>
        </authorList>
    </citation>
    <scope>NUCLEOTIDE SEQUENCE [LARGE SCALE GENOMIC DNA]</scope>
    <source>
        <strain evidence="2 3">DSM 21864</strain>
    </source>
</reference>
<keyword evidence="2" id="KW-0418">Kinase</keyword>
<dbReference type="GO" id="GO:0019563">
    <property type="term" value="P:glycerol catabolic process"/>
    <property type="evidence" value="ECO:0007669"/>
    <property type="project" value="TreeGrafter"/>
</dbReference>
<dbReference type="PANTHER" id="PTHR28629">
    <property type="entry name" value="TRIOKINASE/FMN CYCLASE"/>
    <property type="match status" value="1"/>
</dbReference>
<dbReference type="InterPro" id="IPR004006">
    <property type="entry name" value="DhaK_dom"/>
</dbReference>
<accession>A0A1M6MZT1</accession>
<dbReference type="FunFam" id="3.40.50.10440:FF:000001">
    <property type="entry name" value="Dihydroxyacetone kinase, DhaK subunit"/>
    <property type="match status" value="1"/>
</dbReference>
<dbReference type="GO" id="GO:0005829">
    <property type="term" value="C:cytosol"/>
    <property type="evidence" value="ECO:0007669"/>
    <property type="project" value="TreeGrafter"/>
</dbReference>
<dbReference type="PANTHER" id="PTHR28629:SF4">
    <property type="entry name" value="TRIOKINASE_FMN CYCLASE"/>
    <property type="match status" value="1"/>
</dbReference>
<protein>
    <submittedName>
        <fullName evidence="2">Dihydroxyacetone kinase, N-terminal domain</fullName>
    </submittedName>
</protein>
<dbReference type="InterPro" id="IPR050861">
    <property type="entry name" value="Dihydroxyacetone_Kinase"/>
</dbReference>
<keyword evidence="2" id="KW-0808">Transferase</keyword>
<gene>
    <name evidence="2" type="ORF">SAMN05444401_0017</name>
</gene>
<proteinExistence type="predicted"/>
<organism evidence="2 3">
    <name type="scientific">Clostridium amylolyticum</name>
    <dbReference type="NCBI Taxonomy" id="1121298"/>
    <lineage>
        <taxon>Bacteria</taxon>
        <taxon>Bacillati</taxon>
        <taxon>Bacillota</taxon>
        <taxon>Clostridia</taxon>
        <taxon>Eubacteriales</taxon>
        <taxon>Clostridiaceae</taxon>
        <taxon>Clostridium</taxon>
    </lineage>
</organism>
<name>A0A1M6MZT1_9CLOT</name>
<dbReference type="Proteomes" id="UP000184080">
    <property type="component" value="Unassembled WGS sequence"/>
</dbReference>